<dbReference type="InterPro" id="IPR045518">
    <property type="entry name" value="2EXR"/>
</dbReference>
<name>G2YSR9_BOTF4</name>
<dbReference type="Pfam" id="PF20150">
    <property type="entry name" value="2EXR"/>
    <property type="match status" value="1"/>
</dbReference>
<dbReference type="InParanoid" id="G2YSR9"/>
<dbReference type="Proteomes" id="UP000008177">
    <property type="component" value="Unplaced contigs"/>
</dbReference>
<dbReference type="AlphaFoldDB" id="G2YSR9"/>
<reference evidence="3" key="1">
    <citation type="journal article" date="2011" name="PLoS Genet.">
        <title>Genomic analysis of the necrotrophic fungal pathogens Sclerotinia sclerotiorum and Botrytis cinerea.</title>
        <authorList>
            <person name="Amselem J."/>
            <person name="Cuomo C.A."/>
            <person name="van Kan J.A."/>
            <person name="Viaud M."/>
            <person name="Benito E.P."/>
            <person name="Couloux A."/>
            <person name="Coutinho P.M."/>
            <person name="de Vries R.P."/>
            <person name="Dyer P.S."/>
            <person name="Fillinger S."/>
            <person name="Fournier E."/>
            <person name="Gout L."/>
            <person name="Hahn M."/>
            <person name="Kohn L."/>
            <person name="Lapalu N."/>
            <person name="Plummer K.M."/>
            <person name="Pradier J.M."/>
            <person name="Quevillon E."/>
            <person name="Sharon A."/>
            <person name="Simon A."/>
            <person name="ten Have A."/>
            <person name="Tudzynski B."/>
            <person name="Tudzynski P."/>
            <person name="Wincker P."/>
            <person name="Andrew M."/>
            <person name="Anthouard V."/>
            <person name="Beever R.E."/>
            <person name="Beffa R."/>
            <person name="Benoit I."/>
            <person name="Bouzid O."/>
            <person name="Brault B."/>
            <person name="Chen Z."/>
            <person name="Choquer M."/>
            <person name="Collemare J."/>
            <person name="Cotton P."/>
            <person name="Danchin E.G."/>
            <person name="Da Silva C."/>
            <person name="Gautier A."/>
            <person name="Giraud C."/>
            <person name="Giraud T."/>
            <person name="Gonzalez C."/>
            <person name="Grossetete S."/>
            <person name="Guldener U."/>
            <person name="Henrissat B."/>
            <person name="Howlett B.J."/>
            <person name="Kodira C."/>
            <person name="Kretschmer M."/>
            <person name="Lappartient A."/>
            <person name="Leroch M."/>
            <person name="Levis C."/>
            <person name="Mauceli E."/>
            <person name="Neuveglise C."/>
            <person name="Oeser B."/>
            <person name="Pearson M."/>
            <person name="Poulain J."/>
            <person name="Poussereau N."/>
            <person name="Quesneville H."/>
            <person name="Rascle C."/>
            <person name="Schumacher J."/>
            <person name="Segurens B."/>
            <person name="Sexton A."/>
            <person name="Silva E."/>
            <person name="Sirven C."/>
            <person name="Soanes D.M."/>
            <person name="Talbot N.J."/>
            <person name="Templeton M."/>
            <person name="Yandava C."/>
            <person name="Yarden O."/>
            <person name="Zeng Q."/>
            <person name="Rollins J.A."/>
            <person name="Lebrun M.H."/>
            <person name="Dickman M."/>
        </authorList>
    </citation>
    <scope>NUCLEOTIDE SEQUENCE [LARGE SCALE GENOMIC DNA]</scope>
    <source>
        <strain evidence="3">T4</strain>
    </source>
</reference>
<sequence length="435" mass="49317">MAHHVVDRFDLGKPDDGCMRLQLQNQGLPVDGNILSQNPIADQGRHVDYEMLSQNQMADEGFHFDGNTLSQNPIADQGSHADYDMLSQNQMYDGEYAINDDFDMADAEMMDDIVPADDRLSSHEGNRAYESDNDIEMSDIGMMDDDISADNAISPQGEDGENRVGGDADGNAINAAPAPNDYMSQYRIMFLAFNPPPAVPIDPSQRNLLRIVPIEIRHMIYEYYLPKPRTVNFDLINSPRASRQHEYRFTIPAIFKVDSDSRAYWNMNYITICKPRLRAMVKFYGTRNPMPLIFNPKIDTASFTFLNKIPNWGMKETNSWLEQINSSLPNGLACVRVLDIREVSTKGLDLDISDLHACFFPAQVRDITFWTLFGGLKKLYFTASNVGSWEKRKLKEDDFVRLKDFVLSYRDVGIALNVQHSIPANKVVVRSFVAA</sequence>
<protein>
    <recommendedName>
        <fullName evidence="1">2EXR domain-containing protein</fullName>
    </recommendedName>
</protein>
<evidence type="ECO:0000313" key="3">
    <source>
        <dbReference type="Proteomes" id="UP000008177"/>
    </source>
</evidence>
<evidence type="ECO:0000259" key="1">
    <source>
        <dbReference type="Pfam" id="PF20150"/>
    </source>
</evidence>
<dbReference type="OrthoDB" id="3531661at2759"/>
<feature type="domain" description="2EXR" evidence="1">
    <location>
        <begin position="213"/>
        <end position="300"/>
    </location>
</feature>
<organism evidence="2 3">
    <name type="scientific">Botryotinia fuckeliana (strain T4)</name>
    <name type="common">Noble rot fungus</name>
    <name type="synonym">Botrytis cinerea</name>
    <dbReference type="NCBI Taxonomy" id="999810"/>
    <lineage>
        <taxon>Eukaryota</taxon>
        <taxon>Fungi</taxon>
        <taxon>Dikarya</taxon>
        <taxon>Ascomycota</taxon>
        <taxon>Pezizomycotina</taxon>
        <taxon>Leotiomycetes</taxon>
        <taxon>Helotiales</taxon>
        <taxon>Sclerotiniaceae</taxon>
        <taxon>Botrytis</taxon>
    </lineage>
</organism>
<evidence type="ECO:0000313" key="2">
    <source>
        <dbReference type="EMBL" id="CCD54667.1"/>
    </source>
</evidence>
<dbReference type="EMBL" id="FQ790351">
    <property type="protein sequence ID" value="CCD54667.1"/>
    <property type="molecule type" value="Genomic_DNA"/>
</dbReference>
<accession>G2YSR9</accession>
<dbReference type="HOGENOM" id="CLU_630029_0_0_1"/>
<gene>
    <name evidence="2" type="ORF">BofuT4_P127150.1</name>
</gene>
<proteinExistence type="predicted"/>